<proteinExistence type="predicted"/>
<comment type="caution">
    <text evidence="5">The sequence shown here is derived from an EMBL/GenBank/DDBJ whole genome shotgun (WGS) entry which is preliminary data.</text>
</comment>
<dbReference type="STRING" id="1121428.DESHY_60262"/>
<keyword evidence="3" id="KW-0949">S-adenosyl-L-methionine</keyword>
<reference evidence="5 6" key="1">
    <citation type="journal article" date="2013" name="Genome Announc.">
        <title>Genome Sequence of the Sulfate-Reducing Bacterium Desulfotomaculum hydrothermale Lam5(T).</title>
        <authorList>
            <person name="Amin O."/>
            <person name="Fardeau M.L."/>
            <person name="Valette O."/>
            <person name="Hirschler-Rea A."/>
            <person name="Barbe V."/>
            <person name="Medigue C."/>
            <person name="Vacherie B."/>
            <person name="Ollivier B."/>
            <person name="Bertin P.N."/>
            <person name="Dolla A."/>
        </authorList>
    </citation>
    <scope>NUCLEOTIDE SEQUENCE [LARGE SCALE GENOMIC DNA]</scope>
    <source>
        <strain evidence="6">Lam5 / DSM 18033</strain>
    </source>
</reference>
<evidence type="ECO:0000256" key="1">
    <source>
        <dbReference type="ARBA" id="ARBA00022603"/>
    </source>
</evidence>
<keyword evidence="1 5" id="KW-0489">Methyltransferase</keyword>
<evidence type="ECO:0000313" key="6">
    <source>
        <dbReference type="Proteomes" id="UP000009315"/>
    </source>
</evidence>
<dbReference type="SUPFAM" id="SSF53335">
    <property type="entry name" value="S-adenosyl-L-methionine-dependent methyltransferases"/>
    <property type="match status" value="1"/>
</dbReference>
<feature type="domain" description="Methyltransferase type 11" evidence="4">
    <location>
        <begin position="41"/>
        <end position="129"/>
    </location>
</feature>
<dbReference type="RefSeq" id="WP_008412885.1">
    <property type="nucleotide sequence ID" value="NZ_CAOS01000013.1"/>
</dbReference>
<dbReference type="PANTHER" id="PTHR43464">
    <property type="entry name" value="METHYLTRANSFERASE"/>
    <property type="match status" value="1"/>
</dbReference>
<evidence type="ECO:0000259" key="4">
    <source>
        <dbReference type="Pfam" id="PF08241"/>
    </source>
</evidence>
<dbReference type="Gene3D" id="3.40.50.150">
    <property type="entry name" value="Vaccinia Virus protein VP39"/>
    <property type="match status" value="1"/>
</dbReference>
<accession>K8E0P8</accession>
<dbReference type="InterPro" id="IPR013216">
    <property type="entry name" value="Methyltransf_11"/>
</dbReference>
<dbReference type="CDD" id="cd02440">
    <property type="entry name" value="AdoMet_MTases"/>
    <property type="match status" value="1"/>
</dbReference>
<sequence length="241" mass="27708">MNQVIYLNMIEQEKSHWWYKGRREIIGQVIKPYLQPAMKILDAGCGAGGNMEYMLKYGSVVGVDIAPEMVKHCRKKGLSAYCESITALPFADHVFDLVICLDVLEHLADERAALAELTRVVRPGGVVVVSVPAFNWLWGEHDILNNHYRRYNYGQLNRLVKEFPLSIERTTYFNFFLLPIVWAVRQFKNSLPGFLNKRTDLYLGSGRLNRLFYQVLKIEQLILVFCNLPVGVSQVLVARKK</sequence>
<dbReference type="EMBL" id="CAOS01000013">
    <property type="protein sequence ID" value="CCO09090.1"/>
    <property type="molecule type" value="Genomic_DNA"/>
</dbReference>
<dbReference type="Proteomes" id="UP000009315">
    <property type="component" value="Unassembled WGS sequence"/>
</dbReference>
<evidence type="ECO:0000256" key="3">
    <source>
        <dbReference type="ARBA" id="ARBA00022691"/>
    </source>
</evidence>
<organism evidence="5 6">
    <name type="scientific">Desulforamulus hydrothermalis Lam5 = DSM 18033</name>
    <dbReference type="NCBI Taxonomy" id="1121428"/>
    <lineage>
        <taxon>Bacteria</taxon>
        <taxon>Bacillati</taxon>
        <taxon>Bacillota</taxon>
        <taxon>Clostridia</taxon>
        <taxon>Eubacteriales</taxon>
        <taxon>Peptococcaceae</taxon>
        <taxon>Desulforamulus</taxon>
    </lineage>
</organism>
<gene>
    <name evidence="5" type="ORF">DESHY_60262</name>
</gene>
<evidence type="ECO:0000256" key="2">
    <source>
        <dbReference type="ARBA" id="ARBA00022679"/>
    </source>
</evidence>
<name>K8E0P8_9FIRM</name>
<dbReference type="InterPro" id="IPR029063">
    <property type="entry name" value="SAM-dependent_MTases_sf"/>
</dbReference>
<dbReference type="PANTHER" id="PTHR43464:SF19">
    <property type="entry name" value="UBIQUINONE BIOSYNTHESIS O-METHYLTRANSFERASE, MITOCHONDRIAL"/>
    <property type="match status" value="1"/>
</dbReference>
<protein>
    <submittedName>
        <fullName evidence="5">Methyltransferase type 11</fullName>
    </submittedName>
</protein>
<keyword evidence="2 5" id="KW-0808">Transferase</keyword>
<dbReference type="GO" id="GO:0032259">
    <property type="term" value="P:methylation"/>
    <property type="evidence" value="ECO:0007669"/>
    <property type="project" value="UniProtKB-KW"/>
</dbReference>
<dbReference type="Pfam" id="PF08241">
    <property type="entry name" value="Methyltransf_11"/>
    <property type="match status" value="1"/>
</dbReference>
<dbReference type="GO" id="GO:0008757">
    <property type="term" value="F:S-adenosylmethionine-dependent methyltransferase activity"/>
    <property type="evidence" value="ECO:0007669"/>
    <property type="project" value="InterPro"/>
</dbReference>
<keyword evidence="6" id="KW-1185">Reference proteome</keyword>
<dbReference type="eggNOG" id="COG2226">
    <property type="taxonomic scope" value="Bacteria"/>
</dbReference>
<dbReference type="AlphaFoldDB" id="K8E0P8"/>
<dbReference type="OrthoDB" id="9757640at2"/>
<evidence type="ECO:0000313" key="5">
    <source>
        <dbReference type="EMBL" id="CCO09090.1"/>
    </source>
</evidence>